<proteinExistence type="predicted"/>
<evidence type="ECO:0000256" key="1">
    <source>
        <dbReference type="SAM" id="MobiDB-lite"/>
    </source>
</evidence>
<accession>A0AA87ZDG4</accession>
<dbReference type="Proteomes" id="UP001187192">
    <property type="component" value="Unassembled WGS sequence"/>
</dbReference>
<feature type="region of interest" description="Disordered" evidence="1">
    <location>
        <begin position="21"/>
        <end position="41"/>
    </location>
</feature>
<protein>
    <submittedName>
        <fullName evidence="2">Uncharacterized protein</fullName>
    </submittedName>
</protein>
<dbReference type="EMBL" id="BTGU01000003">
    <property type="protein sequence ID" value="GMN30515.1"/>
    <property type="molecule type" value="Genomic_DNA"/>
</dbReference>
<keyword evidence="3" id="KW-1185">Reference proteome</keyword>
<reference evidence="2" key="1">
    <citation type="submission" date="2023-07" db="EMBL/GenBank/DDBJ databases">
        <title>draft genome sequence of fig (Ficus carica).</title>
        <authorList>
            <person name="Takahashi T."/>
            <person name="Nishimura K."/>
        </authorList>
    </citation>
    <scope>NUCLEOTIDE SEQUENCE</scope>
</reference>
<dbReference type="AlphaFoldDB" id="A0AA87ZDG4"/>
<organism evidence="2 3">
    <name type="scientific">Ficus carica</name>
    <name type="common">Common fig</name>
    <dbReference type="NCBI Taxonomy" id="3494"/>
    <lineage>
        <taxon>Eukaryota</taxon>
        <taxon>Viridiplantae</taxon>
        <taxon>Streptophyta</taxon>
        <taxon>Embryophyta</taxon>
        <taxon>Tracheophyta</taxon>
        <taxon>Spermatophyta</taxon>
        <taxon>Magnoliopsida</taxon>
        <taxon>eudicotyledons</taxon>
        <taxon>Gunneridae</taxon>
        <taxon>Pentapetalae</taxon>
        <taxon>rosids</taxon>
        <taxon>fabids</taxon>
        <taxon>Rosales</taxon>
        <taxon>Moraceae</taxon>
        <taxon>Ficeae</taxon>
        <taxon>Ficus</taxon>
    </lineage>
</organism>
<name>A0AA87ZDG4_FICCA</name>
<sequence>MKGWRGVEEDEKSLFGWREEWRERSDGGRDSPLGPINLDPSINGRIQQIRPNLGEMDGGGWGGVEGESTSIVWLEGDEEGEERWRENLSPCVHYNASFYQWKDAHSHLLFN</sequence>
<evidence type="ECO:0000313" key="3">
    <source>
        <dbReference type="Proteomes" id="UP001187192"/>
    </source>
</evidence>
<comment type="caution">
    <text evidence="2">The sequence shown here is derived from an EMBL/GenBank/DDBJ whole genome shotgun (WGS) entry which is preliminary data.</text>
</comment>
<gene>
    <name evidence="2" type="ORF">TIFTF001_002824</name>
</gene>
<evidence type="ECO:0000313" key="2">
    <source>
        <dbReference type="EMBL" id="GMN30515.1"/>
    </source>
</evidence>